<accession>A0A838XLD3</accession>
<evidence type="ECO:0000313" key="2">
    <source>
        <dbReference type="EMBL" id="MBA4612129.1"/>
    </source>
</evidence>
<keyword evidence="1" id="KW-1133">Transmembrane helix</keyword>
<feature type="transmembrane region" description="Helical" evidence="1">
    <location>
        <begin position="67"/>
        <end position="93"/>
    </location>
</feature>
<evidence type="ECO:0000256" key="1">
    <source>
        <dbReference type="SAM" id="Phobius"/>
    </source>
</evidence>
<keyword evidence="1" id="KW-0472">Membrane</keyword>
<keyword evidence="1" id="KW-0812">Transmembrane</keyword>
<name>A0A838XLD3_9HYPH</name>
<evidence type="ECO:0000313" key="3">
    <source>
        <dbReference type="Proteomes" id="UP000559404"/>
    </source>
</evidence>
<dbReference type="EMBL" id="JACEON010000009">
    <property type="protein sequence ID" value="MBA4612129.1"/>
    <property type="molecule type" value="Genomic_DNA"/>
</dbReference>
<sequence length="96" mass="10123">MADWIFHLLNFALAALMYSLLGRIVLTAWLGGGSANFIQRAFVRLTDPAIAAVRLVTPASVPTGLLLAFTLIWLIIVRVALVAGFASAGLLTVTAG</sequence>
<proteinExistence type="predicted"/>
<dbReference type="RefSeq" id="WP_181760334.1">
    <property type="nucleotide sequence ID" value="NZ_BMCR01000003.1"/>
</dbReference>
<dbReference type="Proteomes" id="UP000559404">
    <property type="component" value="Unassembled WGS sequence"/>
</dbReference>
<gene>
    <name evidence="2" type="ORF">H1W37_10725</name>
</gene>
<organism evidence="2 3">
    <name type="scientific">Stappia taiwanensis</name>
    <dbReference type="NCBI Taxonomy" id="992267"/>
    <lineage>
        <taxon>Bacteria</taxon>
        <taxon>Pseudomonadati</taxon>
        <taxon>Pseudomonadota</taxon>
        <taxon>Alphaproteobacteria</taxon>
        <taxon>Hyphomicrobiales</taxon>
        <taxon>Stappiaceae</taxon>
        <taxon>Stappia</taxon>
    </lineage>
</organism>
<comment type="caution">
    <text evidence="2">The sequence shown here is derived from an EMBL/GenBank/DDBJ whole genome shotgun (WGS) entry which is preliminary data.</text>
</comment>
<feature type="transmembrane region" description="Helical" evidence="1">
    <location>
        <begin position="6"/>
        <end position="30"/>
    </location>
</feature>
<reference evidence="2 3" key="2">
    <citation type="submission" date="2020-08" db="EMBL/GenBank/DDBJ databases">
        <title>Stappia taiwanensis sp. nov., isolated from a coastal thermal spring.</title>
        <authorList>
            <person name="Kampfer P."/>
        </authorList>
    </citation>
    <scope>NUCLEOTIDE SEQUENCE [LARGE SCALE GENOMIC DNA]</scope>
    <source>
        <strain evidence="2 3">DSM 23284</strain>
    </source>
</reference>
<dbReference type="AlphaFoldDB" id="A0A838XLD3"/>
<keyword evidence="3" id="KW-1185">Reference proteome</keyword>
<protein>
    <submittedName>
        <fullName evidence="2">YggT family protein</fullName>
    </submittedName>
</protein>
<reference evidence="2 3" key="1">
    <citation type="submission" date="2020-07" db="EMBL/GenBank/DDBJ databases">
        <authorList>
            <person name="Li M."/>
        </authorList>
    </citation>
    <scope>NUCLEOTIDE SEQUENCE [LARGE SCALE GENOMIC DNA]</scope>
    <source>
        <strain evidence="2 3">DSM 23284</strain>
    </source>
</reference>